<feature type="region of interest" description="Disordered" evidence="1">
    <location>
        <begin position="123"/>
        <end position="204"/>
    </location>
</feature>
<feature type="compositionally biased region" description="Polar residues" evidence="1">
    <location>
        <begin position="154"/>
        <end position="174"/>
    </location>
</feature>
<accession>A0AAN6NC58</accession>
<organism evidence="2 3">
    <name type="scientific">Diplogelasinospora grovesii</name>
    <dbReference type="NCBI Taxonomy" id="303347"/>
    <lineage>
        <taxon>Eukaryota</taxon>
        <taxon>Fungi</taxon>
        <taxon>Dikarya</taxon>
        <taxon>Ascomycota</taxon>
        <taxon>Pezizomycotina</taxon>
        <taxon>Sordariomycetes</taxon>
        <taxon>Sordariomycetidae</taxon>
        <taxon>Sordariales</taxon>
        <taxon>Diplogelasinosporaceae</taxon>
        <taxon>Diplogelasinospora</taxon>
    </lineage>
</organism>
<sequence length="251" mass="28059">MPSFSINDFLNSDNIFAADSIIEISSRPSQQTQRVKDLPIDTRRFPTPPPTYEEAAASSIANSQLPSQFRWTDEQFRIFIQTLTDLSKASELDRNISTYLTKALKKATGEYLVPVNERVRQLTRRHGLEQRRREQANRAGSSDERNRRHDRGSNRSTGSGSQTLTASQNSASQGTRRRRSPTPLSNSSGESKVKRPARQRRKITATAATVRLADTLSTSIKRLASAFSQPESQAPERSVFKLAIAAVLEEP</sequence>
<feature type="compositionally biased region" description="Basic and acidic residues" evidence="1">
    <location>
        <begin position="126"/>
        <end position="153"/>
    </location>
</feature>
<dbReference type="Proteomes" id="UP001303473">
    <property type="component" value="Unassembled WGS sequence"/>
</dbReference>
<gene>
    <name evidence="2" type="ORF">QBC46DRAFT_428349</name>
</gene>
<keyword evidence="3" id="KW-1185">Reference proteome</keyword>
<dbReference type="AlphaFoldDB" id="A0AAN6NC58"/>
<feature type="compositionally biased region" description="Basic residues" evidence="1">
    <location>
        <begin position="194"/>
        <end position="203"/>
    </location>
</feature>
<evidence type="ECO:0000313" key="2">
    <source>
        <dbReference type="EMBL" id="KAK3942058.1"/>
    </source>
</evidence>
<comment type="caution">
    <text evidence="2">The sequence shown here is derived from an EMBL/GenBank/DDBJ whole genome shotgun (WGS) entry which is preliminary data.</text>
</comment>
<reference evidence="3" key="1">
    <citation type="journal article" date="2023" name="Mol. Phylogenet. Evol.">
        <title>Genome-scale phylogeny and comparative genomics of the fungal order Sordariales.</title>
        <authorList>
            <person name="Hensen N."/>
            <person name="Bonometti L."/>
            <person name="Westerberg I."/>
            <person name="Brannstrom I.O."/>
            <person name="Guillou S."/>
            <person name="Cros-Aarteil S."/>
            <person name="Calhoun S."/>
            <person name="Haridas S."/>
            <person name="Kuo A."/>
            <person name="Mondo S."/>
            <person name="Pangilinan J."/>
            <person name="Riley R."/>
            <person name="LaButti K."/>
            <person name="Andreopoulos B."/>
            <person name="Lipzen A."/>
            <person name="Chen C."/>
            <person name="Yan M."/>
            <person name="Daum C."/>
            <person name="Ng V."/>
            <person name="Clum A."/>
            <person name="Steindorff A."/>
            <person name="Ohm R.A."/>
            <person name="Martin F."/>
            <person name="Silar P."/>
            <person name="Natvig D.O."/>
            <person name="Lalanne C."/>
            <person name="Gautier V."/>
            <person name="Ament-Velasquez S.L."/>
            <person name="Kruys A."/>
            <person name="Hutchinson M.I."/>
            <person name="Powell A.J."/>
            <person name="Barry K."/>
            <person name="Miller A.N."/>
            <person name="Grigoriev I.V."/>
            <person name="Debuchy R."/>
            <person name="Gladieux P."/>
            <person name="Hiltunen Thoren M."/>
            <person name="Johannesson H."/>
        </authorList>
    </citation>
    <scope>NUCLEOTIDE SEQUENCE [LARGE SCALE GENOMIC DNA]</scope>
    <source>
        <strain evidence="3">CBS 340.73</strain>
    </source>
</reference>
<evidence type="ECO:0000313" key="3">
    <source>
        <dbReference type="Proteomes" id="UP001303473"/>
    </source>
</evidence>
<proteinExistence type="predicted"/>
<evidence type="ECO:0000256" key="1">
    <source>
        <dbReference type="SAM" id="MobiDB-lite"/>
    </source>
</evidence>
<dbReference type="EMBL" id="MU853777">
    <property type="protein sequence ID" value="KAK3942058.1"/>
    <property type="molecule type" value="Genomic_DNA"/>
</dbReference>
<protein>
    <submittedName>
        <fullName evidence="2">Uncharacterized protein</fullName>
    </submittedName>
</protein>
<name>A0AAN6NC58_9PEZI</name>